<dbReference type="AlphaFoldDB" id="A0AAF0TWS6"/>
<sequence>MTLMANSLETSSTTRRYRNSQVVRQGNGDRPSELLDQKRGKQKPKEMVENNLSLHIMDNMGEREGHGRCFEDRFTYQMELY</sequence>
<gene>
    <name evidence="2" type="ORF">MTR67_022495</name>
</gene>
<evidence type="ECO:0000256" key="1">
    <source>
        <dbReference type="SAM" id="MobiDB-lite"/>
    </source>
</evidence>
<reference evidence="2" key="1">
    <citation type="submission" date="2023-08" db="EMBL/GenBank/DDBJ databases">
        <title>A de novo genome assembly of Solanum verrucosum Schlechtendal, a Mexican diploid species geographically isolated from the other diploid A-genome species in potato relatives.</title>
        <authorList>
            <person name="Hosaka K."/>
        </authorList>
    </citation>
    <scope>NUCLEOTIDE SEQUENCE</scope>
    <source>
        <tissue evidence="2">Young leaves</tissue>
    </source>
</reference>
<feature type="region of interest" description="Disordered" evidence="1">
    <location>
        <begin position="1"/>
        <end position="45"/>
    </location>
</feature>
<accession>A0AAF0TWS6</accession>
<name>A0AAF0TWS6_SOLVR</name>
<keyword evidence="3" id="KW-1185">Reference proteome</keyword>
<evidence type="ECO:0000313" key="3">
    <source>
        <dbReference type="Proteomes" id="UP001234989"/>
    </source>
</evidence>
<feature type="compositionally biased region" description="Polar residues" evidence="1">
    <location>
        <begin position="1"/>
        <end position="24"/>
    </location>
</feature>
<feature type="compositionally biased region" description="Basic and acidic residues" evidence="1">
    <location>
        <begin position="30"/>
        <end position="45"/>
    </location>
</feature>
<dbReference type="Proteomes" id="UP001234989">
    <property type="component" value="Chromosome 5"/>
</dbReference>
<protein>
    <submittedName>
        <fullName evidence="2">Uncharacterized protein</fullName>
    </submittedName>
</protein>
<proteinExistence type="predicted"/>
<dbReference type="EMBL" id="CP133616">
    <property type="protein sequence ID" value="WMV29110.1"/>
    <property type="molecule type" value="Genomic_DNA"/>
</dbReference>
<evidence type="ECO:0000313" key="2">
    <source>
        <dbReference type="EMBL" id="WMV29110.1"/>
    </source>
</evidence>
<organism evidence="2 3">
    <name type="scientific">Solanum verrucosum</name>
    <dbReference type="NCBI Taxonomy" id="315347"/>
    <lineage>
        <taxon>Eukaryota</taxon>
        <taxon>Viridiplantae</taxon>
        <taxon>Streptophyta</taxon>
        <taxon>Embryophyta</taxon>
        <taxon>Tracheophyta</taxon>
        <taxon>Spermatophyta</taxon>
        <taxon>Magnoliopsida</taxon>
        <taxon>eudicotyledons</taxon>
        <taxon>Gunneridae</taxon>
        <taxon>Pentapetalae</taxon>
        <taxon>asterids</taxon>
        <taxon>lamiids</taxon>
        <taxon>Solanales</taxon>
        <taxon>Solanaceae</taxon>
        <taxon>Solanoideae</taxon>
        <taxon>Solaneae</taxon>
        <taxon>Solanum</taxon>
    </lineage>
</organism>